<evidence type="ECO:0000313" key="3">
    <source>
        <dbReference type="Proteomes" id="UP000237438"/>
    </source>
</evidence>
<dbReference type="Proteomes" id="UP000237438">
    <property type="component" value="Unassembled WGS sequence"/>
</dbReference>
<dbReference type="EMBL" id="PEDP01002237">
    <property type="protein sequence ID" value="POS82807.1"/>
    <property type="molecule type" value="Genomic_DNA"/>
</dbReference>
<dbReference type="STRING" id="225359.A0A2S4PLC0"/>
<sequence>MHKVLLTRKEAAEQRSSETEELNIPETPRPQPPKNQPDDRLFLRLSNDVPLRAYSGYALLDYIKSKLGSDKEPIKNVLPTKSGFVLCPSKGNLKVLEEKISENKICTDALLEKASP</sequence>
<evidence type="ECO:0000313" key="2">
    <source>
        <dbReference type="EMBL" id="POS82807.1"/>
    </source>
</evidence>
<name>A0A2S4PLC0_9PEZI</name>
<accession>A0A2S4PLC0</accession>
<feature type="compositionally biased region" description="Basic and acidic residues" evidence="1">
    <location>
        <begin position="7"/>
        <end position="18"/>
    </location>
</feature>
<keyword evidence="3" id="KW-1185">Reference proteome</keyword>
<evidence type="ECO:0000256" key="1">
    <source>
        <dbReference type="SAM" id="MobiDB-lite"/>
    </source>
</evidence>
<dbReference type="AlphaFoldDB" id="A0A2S4PLC0"/>
<reference evidence="2 3" key="1">
    <citation type="submission" date="2017-10" db="EMBL/GenBank/DDBJ databases">
        <title>Development of genomic resources for the powdery mildew, Erysiphe pulchra.</title>
        <authorList>
            <person name="Wadl P.A."/>
            <person name="Mack B.M."/>
            <person name="Moore G."/>
            <person name="Beltz S.B."/>
        </authorList>
    </citation>
    <scope>NUCLEOTIDE SEQUENCE [LARGE SCALE GENOMIC DNA]</scope>
    <source>
        <strain evidence="2">Cflorida</strain>
    </source>
</reference>
<organism evidence="2 3">
    <name type="scientific">Erysiphe pulchra</name>
    <dbReference type="NCBI Taxonomy" id="225359"/>
    <lineage>
        <taxon>Eukaryota</taxon>
        <taxon>Fungi</taxon>
        <taxon>Dikarya</taxon>
        <taxon>Ascomycota</taxon>
        <taxon>Pezizomycotina</taxon>
        <taxon>Leotiomycetes</taxon>
        <taxon>Erysiphales</taxon>
        <taxon>Erysiphaceae</taxon>
        <taxon>Erysiphe</taxon>
    </lineage>
</organism>
<gene>
    <name evidence="2" type="ORF">EPUL_006309</name>
</gene>
<feature type="region of interest" description="Disordered" evidence="1">
    <location>
        <begin position="1"/>
        <end position="40"/>
    </location>
</feature>
<comment type="caution">
    <text evidence="2">The sequence shown here is derived from an EMBL/GenBank/DDBJ whole genome shotgun (WGS) entry which is preliminary data.</text>
</comment>
<protein>
    <submittedName>
        <fullName evidence="2">Uncharacterized protein</fullName>
    </submittedName>
</protein>
<proteinExistence type="predicted"/>